<keyword evidence="1" id="KW-0175">Coiled coil</keyword>
<proteinExistence type="predicted"/>
<comment type="caution">
    <text evidence="4">The sequence shown here is derived from an EMBL/GenBank/DDBJ whole genome shotgun (WGS) entry which is preliminary data.</text>
</comment>
<dbReference type="InterPro" id="IPR009148">
    <property type="entry name" value="PcsB-like"/>
</dbReference>
<dbReference type="Proteomes" id="UP000293345">
    <property type="component" value="Unassembled WGS sequence"/>
</dbReference>
<feature type="compositionally biased region" description="Basic and acidic residues" evidence="2">
    <location>
        <begin position="192"/>
        <end position="213"/>
    </location>
</feature>
<evidence type="ECO:0000313" key="4">
    <source>
        <dbReference type="EMBL" id="RXZ53566.1"/>
    </source>
</evidence>
<protein>
    <recommendedName>
        <fullName evidence="6">N-terminal domain of peptidoglycan hydrolase CwlO-containing protein</fullName>
    </recommendedName>
</protein>
<feature type="chain" id="PRO_5038559004" description="N-terminal domain of peptidoglycan hydrolase CwlO-containing protein" evidence="3">
    <location>
        <begin position="32"/>
        <end position="390"/>
    </location>
</feature>
<feature type="signal peptide" evidence="3">
    <location>
        <begin position="1"/>
        <end position="31"/>
    </location>
</feature>
<dbReference type="Gene3D" id="6.10.250.3150">
    <property type="match status" value="1"/>
</dbReference>
<evidence type="ECO:0000313" key="5">
    <source>
        <dbReference type="Proteomes" id="UP000293345"/>
    </source>
</evidence>
<feature type="compositionally biased region" description="Low complexity" evidence="2">
    <location>
        <begin position="178"/>
        <end position="191"/>
    </location>
</feature>
<keyword evidence="5" id="KW-1185">Reference proteome</keyword>
<evidence type="ECO:0000256" key="2">
    <source>
        <dbReference type="SAM" id="MobiDB-lite"/>
    </source>
</evidence>
<dbReference type="PRINTS" id="PR01852">
    <property type="entry name" value="SIBAPROTEIN"/>
</dbReference>
<dbReference type="OrthoDB" id="3191347at2"/>
<feature type="coiled-coil region" evidence="1">
    <location>
        <begin position="54"/>
        <end position="102"/>
    </location>
</feature>
<sequence>MFSNKPQTNPSNRPRLCTPLALALSATLAFGGVPAAGLSGQAAWAEDIDINVQANAAQQEVERTAAEYDQAMDRIDQLNQQIADNEHRISEIEETLPEQQERSSAAAVKLYKAQASTPGLLEMVLSSENIVDFFTSFEYVSHIFSSNQSEIERLQEMKDELDQTRRSLSQAKKDADTEAANAEQALAAAQEARQEAQRKAQEEAARQAEEAAKAAEAQAAAEQAAQTEEAGKADDAATDSASNSQESAGTGESSSGTVDAPSNDGADWTSDRDAFVAQWAGRINAYLAGSPMAGTGETFAEAAWDYGVDPRWSPAISNTESSKGLYCFNSCNAWGWGSASWDNWDDAIRTHVAGLARGYGYTISVEAAKKYCPPNWEHWYSATLAQMNMI</sequence>
<feature type="compositionally biased region" description="Low complexity" evidence="2">
    <location>
        <begin position="238"/>
        <end position="257"/>
    </location>
</feature>
<gene>
    <name evidence="4" type="ORF">ET524_02975</name>
</gene>
<dbReference type="RefSeq" id="WP_129423266.1">
    <property type="nucleotide sequence ID" value="NZ_SDPW01000001.1"/>
</dbReference>
<feature type="compositionally biased region" description="Basic and acidic residues" evidence="2">
    <location>
        <begin position="159"/>
        <end position="176"/>
    </location>
</feature>
<keyword evidence="3" id="KW-0732">Signal</keyword>
<reference evidence="4 5" key="1">
    <citation type="submission" date="2019-01" db="EMBL/GenBank/DDBJ databases">
        <title>Senegalimassilia sp. nov. KGMB04484 isolated human feces.</title>
        <authorList>
            <person name="Han K.-I."/>
            <person name="Kim J.-S."/>
            <person name="Lee K.C."/>
            <person name="Suh M.K."/>
            <person name="Eom M.K."/>
            <person name="Lee J.H."/>
            <person name="Park S.-H."/>
            <person name="Kang S.W."/>
            <person name="Park J.-E."/>
            <person name="Oh B.S."/>
            <person name="Yu S.Y."/>
            <person name="Choi S.-H."/>
            <person name="Lee D.H."/>
            <person name="Yoon H."/>
            <person name="Kim B.-Y."/>
            <person name="Lee J.H."/>
            <person name="Lee J.-S."/>
        </authorList>
    </citation>
    <scope>NUCLEOTIDE SEQUENCE [LARGE SCALE GENOMIC DNA]</scope>
    <source>
        <strain evidence="4 5">KGMB04484</strain>
    </source>
</reference>
<evidence type="ECO:0008006" key="6">
    <source>
        <dbReference type="Google" id="ProtNLM"/>
    </source>
</evidence>
<evidence type="ECO:0000256" key="1">
    <source>
        <dbReference type="SAM" id="Coils"/>
    </source>
</evidence>
<feature type="compositionally biased region" description="Low complexity" evidence="2">
    <location>
        <begin position="214"/>
        <end position="228"/>
    </location>
</feature>
<dbReference type="AlphaFoldDB" id="A0A4Q2JXD1"/>
<dbReference type="EMBL" id="SDPW01000001">
    <property type="protein sequence ID" value="RXZ53566.1"/>
    <property type="molecule type" value="Genomic_DNA"/>
</dbReference>
<organism evidence="4 5">
    <name type="scientific">Senegalimassilia faecalis</name>
    <dbReference type="NCBI Taxonomy" id="2509433"/>
    <lineage>
        <taxon>Bacteria</taxon>
        <taxon>Bacillati</taxon>
        <taxon>Actinomycetota</taxon>
        <taxon>Coriobacteriia</taxon>
        <taxon>Coriobacteriales</taxon>
        <taxon>Coriobacteriaceae</taxon>
        <taxon>Senegalimassilia</taxon>
    </lineage>
</organism>
<evidence type="ECO:0000256" key="3">
    <source>
        <dbReference type="SAM" id="SignalP"/>
    </source>
</evidence>
<feature type="region of interest" description="Disordered" evidence="2">
    <location>
        <begin position="159"/>
        <end position="269"/>
    </location>
</feature>
<accession>A0A4Q2JXD1</accession>
<name>A0A4Q2JXD1_9ACTN</name>